<evidence type="ECO:0000313" key="1">
    <source>
        <dbReference type="EMBL" id="KAJ8638454.1"/>
    </source>
</evidence>
<organism evidence="1 2">
    <name type="scientific">Persea americana</name>
    <name type="common">Avocado</name>
    <dbReference type="NCBI Taxonomy" id="3435"/>
    <lineage>
        <taxon>Eukaryota</taxon>
        <taxon>Viridiplantae</taxon>
        <taxon>Streptophyta</taxon>
        <taxon>Embryophyta</taxon>
        <taxon>Tracheophyta</taxon>
        <taxon>Spermatophyta</taxon>
        <taxon>Magnoliopsida</taxon>
        <taxon>Magnoliidae</taxon>
        <taxon>Laurales</taxon>
        <taxon>Lauraceae</taxon>
        <taxon>Persea</taxon>
    </lineage>
</organism>
<dbReference type="EMBL" id="CM056811">
    <property type="protein sequence ID" value="KAJ8638454.1"/>
    <property type="molecule type" value="Genomic_DNA"/>
</dbReference>
<comment type="caution">
    <text evidence="1">The sequence shown here is derived from an EMBL/GenBank/DDBJ whole genome shotgun (WGS) entry which is preliminary data.</text>
</comment>
<evidence type="ECO:0000313" key="2">
    <source>
        <dbReference type="Proteomes" id="UP001234297"/>
    </source>
</evidence>
<name>A0ACC2LYC6_PERAE</name>
<dbReference type="Proteomes" id="UP001234297">
    <property type="component" value="Chromosome 3"/>
</dbReference>
<reference evidence="1 2" key="1">
    <citation type="journal article" date="2022" name="Hortic Res">
        <title>A haplotype resolved chromosomal level avocado genome allows analysis of novel avocado genes.</title>
        <authorList>
            <person name="Nath O."/>
            <person name="Fletcher S.J."/>
            <person name="Hayward A."/>
            <person name="Shaw L.M."/>
            <person name="Masouleh A.K."/>
            <person name="Furtado A."/>
            <person name="Henry R.J."/>
            <person name="Mitter N."/>
        </authorList>
    </citation>
    <scope>NUCLEOTIDE SEQUENCE [LARGE SCALE GENOMIC DNA]</scope>
    <source>
        <strain evidence="2">cv. Hass</strain>
    </source>
</reference>
<gene>
    <name evidence="1" type="ORF">MRB53_012721</name>
</gene>
<proteinExistence type="predicted"/>
<protein>
    <submittedName>
        <fullName evidence="1">Uncharacterized protein</fullName>
    </submittedName>
</protein>
<sequence length="101" mass="11533">MNVIMIACINAPMKTMKGKGPLQVKCKAVKYLVKCIEKLLKLPNDEGRLSMFMDLSIRLERWRRQGREVFEGSEVLTDVIRDLHSKISPSRDAWIGGDSLQ</sequence>
<accession>A0ACC2LYC6</accession>
<keyword evidence="2" id="KW-1185">Reference proteome</keyword>